<feature type="domain" description="UspA" evidence="2">
    <location>
        <begin position="7"/>
        <end position="147"/>
    </location>
</feature>
<evidence type="ECO:0000313" key="4">
    <source>
        <dbReference type="Proteomes" id="UP001551695"/>
    </source>
</evidence>
<dbReference type="Proteomes" id="UP001551695">
    <property type="component" value="Unassembled WGS sequence"/>
</dbReference>
<name>A0ABV3FS88_9NOCA</name>
<dbReference type="InterPro" id="IPR006015">
    <property type="entry name" value="Universal_stress_UspA"/>
</dbReference>
<dbReference type="SUPFAM" id="SSF52402">
    <property type="entry name" value="Adenine nucleotide alpha hydrolases-like"/>
    <property type="match status" value="2"/>
</dbReference>
<dbReference type="PRINTS" id="PR01438">
    <property type="entry name" value="UNVRSLSTRESS"/>
</dbReference>
<feature type="domain" description="UspA" evidence="2">
    <location>
        <begin position="158"/>
        <end position="286"/>
    </location>
</feature>
<evidence type="ECO:0000256" key="1">
    <source>
        <dbReference type="ARBA" id="ARBA00008791"/>
    </source>
</evidence>
<accession>A0ABV3FS88</accession>
<proteinExistence type="inferred from homology"/>
<dbReference type="Pfam" id="PF00582">
    <property type="entry name" value="Usp"/>
    <property type="match status" value="2"/>
</dbReference>
<reference evidence="3 4" key="1">
    <citation type="submission" date="2024-06" db="EMBL/GenBank/DDBJ databases">
        <title>The Natural Products Discovery Center: Release of the First 8490 Sequenced Strains for Exploring Actinobacteria Biosynthetic Diversity.</title>
        <authorList>
            <person name="Kalkreuter E."/>
            <person name="Kautsar S.A."/>
            <person name="Yang D."/>
            <person name="Bader C.D."/>
            <person name="Teijaro C.N."/>
            <person name="Fluegel L."/>
            <person name="Davis C.M."/>
            <person name="Simpson J.R."/>
            <person name="Lauterbach L."/>
            <person name="Steele A.D."/>
            <person name="Gui C."/>
            <person name="Meng S."/>
            <person name="Li G."/>
            <person name="Viehrig K."/>
            <person name="Ye F."/>
            <person name="Su P."/>
            <person name="Kiefer A.F."/>
            <person name="Nichols A."/>
            <person name="Cepeda A.J."/>
            <person name="Yan W."/>
            <person name="Fan B."/>
            <person name="Jiang Y."/>
            <person name="Adhikari A."/>
            <person name="Zheng C.-J."/>
            <person name="Schuster L."/>
            <person name="Cowan T.M."/>
            <person name="Smanski M.J."/>
            <person name="Chevrette M.G."/>
            <person name="De Carvalho L.P.S."/>
            <person name="Shen B."/>
        </authorList>
    </citation>
    <scope>NUCLEOTIDE SEQUENCE [LARGE SCALE GENOMIC DNA]</scope>
    <source>
        <strain evidence="3 4">NPDC050403</strain>
    </source>
</reference>
<dbReference type="PANTHER" id="PTHR46268">
    <property type="entry name" value="STRESS RESPONSE PROTEIN NHAX"/>
    <property type="match status" value="1"/>
</dbReference>
<dbReference type="InterPro" id="IPR014729">
    <property type="entry name" value="Rossmann-like_a/b/a_fold"/>
</dbReference>
<evidence type="ECO:0000313" key="3">
    <source>
        <dbReference type="EMBL" id="MEV0708291.1"/>
    </source>
</evidence>
<comment type="similarity">
    <text evidence="1">Belongs to the universal stress protein A family.</text>
</comment>
<evidence type="ECO:0000259" key="2">
    <source>
        <dbReference type="Pfam" id="PF00582"/>
    </source>
</evidence>
<protein>
    <submittedName>
        <fullName evidence="3">Universal stress protein</fullName>
    </submittedName>
</protein>
<dbReference type="PANTHER" id="PTHR46268:SF6">
    <property type="entry name" value="UNIVERSAL STRESS PROTEIN UP12"/>
    <property type="match status" value="1"/>
</dbReference>
<sequence length="288" mass="30157">MSPNNNHSIVVGIDGSADGLAAVRWAAIDAARRGARLDILEAIVAPTEFGPGIAFDQYDYERFREQGRDALDAASETAATAAGPIGELVLTTDLVEAPPIPTLRDRSKNADMIVVGTRGHGAFGRTLLGSVSTALARHAECPVAVIPKVPETAGEPGPVVVGVDGSTCSNRAVEIAFDQAARRGTDVVAVLTWSESFRYVSRDDLQQQGEVLLSESLAGYGETYPDVAVRRVVVEDRPAKRLLATGEHAELIVVGSHGRGGFAGMTLGSVSQAVLHGAQVPVIIARTS</sequence>
<dbReference type="Gene3D" id="3.40.50.620">
    <property type="entry name" value="HUPs"/>
    <property type="match status" value="2"/>
</dbReference>
<dbReference type="InterPro" id="IPR006016">
    <property type="entry name" value="UspA"/>
</dbReference>
<comment type="caution">
    <text evidence="3">The sequence shown here is derived from an EMBL/GenBank/DDBJ whole genome shotgun (WGS) entry which is preliminary data.</text>
</comment>
<dbReference type="EMBL" id="JBFAKC010000004">
    <property type="protein sequence ID" value="MEV0708291.1"/>
    <property type="molecule type" value="Genomic_DNA"/>
</dbReference>
<organism evidence="3 4">
    <name type="scientific">Nocardia aurea</name>
    <dbReference type="NCBI Taxonomy" id="2144174"/>
    <lineage>
        <taxon>Bacteria</taxon>
        <taxon>Bacillati</taxon>
        <taxon>Actinomycetota</taxon>
        <taxon>Actinomycetes</taxon>
        <taxon>Mycobacteriales</taxon>
        <taxon>Nocardiaceae</taxon>
        <taxon>Nocardia</taxon>
    </lineage>
</organism>
<dbReference type="RefSeq" id="WP_357782843.1">
    <property type="nucleotide sequence ID" value="NZ_JBFAKC010000004.1"/>
</dbReference>
<gene>
    <name evidence="3" type="ORF">AB0I48_12050</name>
</gene>
<keyword evidence="4" id="KW-1185">Reference proteome</keyword>